<feature type="transmembrane region" description="Helical" evidence="1">
    <location>
        <begin position="278"/>
        <end position="300"/>
    </location>
</feature>
<dbReference type="EMBL" id="CP034433">
    <property type="protein sequence ID" value="AZN35367.1"/>
    <property type="molecule type" value="Genomic_DNA"/>
</dbReference>
<evidence type="ECO:0008006" key="4">
    <source>
        <dbReference type="Google" id="ProtNLM"/>
    </source>
</evidence>
<feature type="transmembrane region" description="Helical" evidence="1">
    <location>
        <begin position="117"/>
        <end position="137"/>
    </location>
</feature>
<organism evidence="2 3">
    <name type="scientific">Iodobacter ciconiae</name>
    <dbReference type="NCBI Taxonomy" id="2496266"/>
    <lineage>
        <taxon>Bacteria</taxon>
        <taxon>Pseudomonadati</taxon>
        <taxon>Pseudomonadota</taxon>
        <taxon>Betaproteobacteria</taxon>
        <taxon>Neisseriales</taxon>
        <taxon>Chitinibacteraceae</taxon>
        <taxon>Iodobacter</taxon>
    </lineage>
</organism>
<feature type="transmembrane region" description="Helical" evidence="1">
    <location>
        <begin position="26"/>
        <end position="50"/>
    </location>
</feature>
<feature type="transmembrane region" description="Helical" evidence="1">
    <location>
        <begin position="410"/>
        <end position="430"/>
    </location>
</feature>
<dbReference type="InterPro" id="IPR048041">
    <property type="entry name" value="VpsF-like"/>
</dbReference>
<gene>
    <name evidence="2" type="ORF">EJO50_01990</name>
</gene>
<feature type="transmembrane region" description="Helical" evidence="1">
    <location>
        <begin position="357"/>
        <end position="377"/>
    </location>
</feature>
<dbReference type="AlphaFoldDB" id="A0A3S8ZPG4"/>
<name>A0A3S8ZPG4_9NEIS</name>
<feature type="transmembrane region" description="Helical" evidence="1">
    <location>
        <begin position="144"/>
        <end position="162"/>
    </location>
</feature>
<reference evidence="2 3" key="1">
    <citation type="submission" date="2018-12" db="EMBL/GenBank/DDBJ databases">
        <title>Complete genome sequence of Iodobacter sp. H11R3.</title>
        <authorList>
            <person name="Bae J.-W."/>
        </authorList>
    </citation>
    <scope>NUCLEOTIDE SEQUENCE [LARGE SCALE GENOMIC DNA]</scope>
    <source>
        <strain evidence="2 3">H11R3</strain>
    </source>
</reference>
<feature type="transmembrane region" description="Helical" evidence="1">
    <location>
        <begin position="226"/>
        <end position="243"/>
    </location>
</feature>
<dbReference type="OrthoDB" id="7987387at2"/>
<feature type="transmembrane region" description="Helical" evidence="1">
    <location>
        <begin position="62"/>
        <end position="81"/>
    </location>
</feature>
<feature type="transmembrane region" description="Helical" evidence="1">
    <location>
        <begin position="195"/>
        <end position="214"/>
    </location>
</feature>
<proteinExistence type="predicted"/>
<accession>A0A3S8ZPG4</accession>
<keyword evidence="1" id="KW-1133">Transmembrane helix</keyword>
<keyword evidence="3" id="KW-1185">Reference proteome</keyword>
<dbReference type="RefSeq" id="WP_125971339.1">
    <property type="nucleotide sequence ID" value="NZ_CP034433.1"/>
</dbReference>
<feature type="transmembrane region" description="Helical" evidence="1">
    <location>
        <begin position="249"/>
        <end position="266"/>
    </location>
</feature>
<sequence>MTAKLHLNTTILCQQEEQQGLPKWPYLLLLFSTLLLLGASGNMLALFGYNYAGEGGNALEKIHPSTITFILSLLAFLAYANGEERLGRSVFRLGVFSYLLVCFLSIIYTQIVLGLPVSGLIVSWLSPGLLLILLLQLNNNQIKYLAYLIHGLLFINTIMAVVEYKMGTPLIPSILIDYTGTGEILDMREWGEWRASGLFGHPLASTLICALYVVTSFSLICFRQATRLQSFTMMHCLLVLPLFGGRTSIAMAFVFIILMSLVRFWLELTGKGRNYFNVIKVKVTIVSFIAILIAAFQLGVFDQLIDRVQDDNGSSYSRILALQMLADASNLELFFGDIHKSLGARQVAYGTIYGVEIFWVGMILTYGALLSFILFYFTWKIIKILISKCGIISYWAIAFFFISISSGVGLVVKSISLSALFLIIYCVYVLDE</sequence>
<protein>
    <recommendedName>
        <fullName evidence="4">O-antigen ligase domain-containing protein</fullName>
    </recommendedName>
</protein>
<dbReference type="Proteomes" id="UP000282438">
    <property type="component" value="Chromosome"/>
</dbReference>
<evidence type="ECO:0000256" key="1">
    <source>
        <dbReference type="SAM" id="Phobius"/>
    </source>
</evidence>
<keyword evidence="1" id="KW-0812">Transmembrane</keyword>
<dbReference type="NCBIfam" id="NF038256">
    <property type="entry name" value="exopoly_VpsF"/>
    <property type="match status" value="1"/>
</dbReference>
<feature type="transmembrane region" description="Helical" evidence="1">
    <location>
        <begin position="384"/>
        <end position="404"/>
    </location>
</feature>
<dbReference type="KEGG" id="iod:EJO50_01990"/>
<keyword evidence="1" id="KW-0472">Membrane</keyword>
<evidence type="ECO:0000313" key="3">
    <source>
        <dbReference type="Proteomes" id="UP000282438"/>
    </source>
</evidence>
<evidence type="ECO:0000313" key="2">
    <source>
        <dbReference type="EMBL" id="AZN35367.1"/>
    </source>
</evidence>
<feature type="transmembrane region" description="Helical" evidence="1">
    <location>
        <begin position="93"/>
        <end position="111"/>
    </location>
</feature>